<dbReference type="OrthoDB" id="9811998at2"/>
<dbReference type="AlphaFoldDB" id="A1ZL82"/>
<dbReference type="Proteomes" id="UP000004095">
    <property type="component" value="Unassembled WGS sequence"/>
</dbReference>
<evidence type="ECO:0000313" key="7">
    <source>
        <dbReference type="Proteomes" id="UP000004095"/>
    </source>
</evidence>
<feature type="binding site" evidence="3">
    <location>
        <position position="63"/>
    </location>
    <ligand>
        <name>Cu cation</name>
        <dbReference type="ChEBI" id="CHEBI:23378"/>
    </ligand>
</feature>
<dbReference type="PANTHER" id="PTHR12151">
    <property type="entry name" value="ELECTRON TRANSPORT PROTIN SCO1/SENC FAMILY MEMBER"/>
    <property type="match status" value="1"/>
</dbReference>
<dbReference type="Gene3D" id="3.40.30.10">
    <property type="entry name" value="Glutaredoxin"/>
    <property type="match status" value="1"/>
</dbReference>
<dbReference type="PROSITE" id="PS51352">
    <property type="entry name" value="THIOREDOXIN_2"/>
    <property type="match status" value="1"/>
</dbReference>
<evidence type="ECO:0000313" key="6">
    <source>
        <dbReference type="EMBL" id="EAY29048.1"/>
    </source>
</evidence>
<dbReference type="Pfam" id="PF02630">
    <property type="entry name" value="SCO1-SenC"/>
    <property type="match status" value="1"/>
</dbReference>
<dbReference type="InterPro" id="IPR036249">
    <property type="entry name" value="Thioredoxin-like_sf"/>
</dbReference>
<evidence type="ECO:0000256" key="3">
    <source>
        <dbReference type="PIRSR" id="PIRSR603782-1"/>
    </source>
</evidence>
<dbReference type="eggNOG" id="COG1999">
    <property type="taxonomic scope" value="Bacteria"/>
</dbReference>
<protein>
    <submittedName>
        <fullName evidence="6">Chain A, Identification Of A Disulfide Switch In Bssco, A Member Of The Sco Family Of Cytochrome C Oxidase Assembly Proteins</fullName>
    </submittedName>
</protein>
<dbReference type="PANTHER" id="PTHR12151:SF25">
    <property type="entry name" value="LINALOOL DEHYDRATASE_ISOMERASE DOMAIN-CONTAINING PROTEIN"/>
    <property type="match status" value="1"/>
</dbReference>
<feature type="disulfide bond" description="Redox-active" evidence="4">
    <location>
        <begin position="59"/>
        <end position="63"/>
    </location>
</feature>
<feature type="domain" description="Thioredoxin" evidence="5">
    <location>
        <begin position="21"/>
        <end position="186"/>
    </location>
</feature>
<keyword evidence="4" id="KW-1015">Disulfide bond</keyword>
<evidence type="ECO:0000256" key="1">
    <source>
        <dbReference type="ARBA" id="ARBA00010996"/>
    </source>
</evidence>
<dbReference type="RefSeq" id="WP_002697297.1">
    <property type="nucleotide sequence ID" value="NZ_AAWS01000013.1"/>
</dbReference>
<organism evidence="6 7">
    <name type="scientific">Microscilla marina ATCC 23134</name>
    <dbReference type="NCBI Taxonomy" id="313606"/>
    <lineage>
        <taxon>Bacteria</taxon>
        <taxon>Pseudomonadati</taxon>
        <taxon>Bacteroidota</taxon>
        <taxon>Cytophagia</taxon>
        <taxon>Cytophagales</taxon>
        <taxon>Microscillaceae</taxon>
        <taxon>Microscilla</taxon>
    </lineage>
</organism>
<reference evidence="6 7" key="1">
    <citation type="submission" date="2007-01" db="EMBL/GenBank/DDBJ databases">
        <authorList>
            <person name="Haygood M."/>
            <person name="Podell S."/>
            <person name="Anderson C."/>
            <person name="Hopkinson B."/>
            <person name="Roe K."/>
            <person name="Barbeau K."/>
            <person name="Gaasterland T."/>
            <person name="Ferriera S."/>
            <person name="Johnson J."/>
            <person name="Kravitz S."/>
            <person name="Beeson K."/>
            <person name="Sutton G."/>
            <person name="Rogers Y.-H."/>
            <person name="Friedman R."/>
            <person name="Frazier M."/>
            <person name="Venter J.C."/>
        </authorList>
    </citation>
    <scope>NUCLEOTIDE SEQUENCE [LARGE SCALE GENOMIC DNA]</scope>
    <source>
        <strain evidence="6 7">ATCC 23134</strain>
    </source>
</reference>
<evidence type="ECO:0000259" key="5">
    <source>
        <dbReference type="PROSITE" id="PS51352"/>
    </source>
</evidence>
<keyword evidence="2 3" id="KW-0186">Copper</keyword>
<name>A1ZL82_MICM2</name>
<dbReference type="GO" id="GO:0046872">
    <property type="term" value="F:metal ion binding"/>
    <property type="evidence" value="ECO:0007669"/>
    <property type="project" value="UniProtKB-KW"/>
</dbReference>
<accession>A1ZL82</accession>
<evidence type="ECO:0000256" key="4">
    <source>
        <dbReference type="PIRSR" id="PIRSR603782-2"/>
    </source>
</evidence>
<feature type="binding site" evidence="3">
    <location>
        <position position="149"/>
    </location>
    <ligand>
        <name>Cu cation</name>
        <dbReference type="ChEBI" id="CHEBI:23378"/>
    </ligand>
</feature>
<keyword evidence="3" id="KW-0479">Metal-binding</keyword>
<sequence length="190" mass="21921">MTIFYPQGVDSVKVNGQWKVDSIYHTITPFKFTNQNNKEVSNKDVKGKIYVADFFFTRCGSICPKMTSQLTRVQNAFKDNKEINILSFSIDPEHDSVEVLKNYADQYKAISGQWHFLTGNKHEIYNLGVKGFKIPVGDEGQEVTPDYFHSSRLILVDHKGRIRGYYNGVSRDEVDKLILEIKVLLQEYKD</sequence>
<dbReference type="EMBL" id="AAWS01000013">
    <property type="protein sequence ID" value="EAY29048.1"/>
    <property type="molecule type" value="Genomic_DNA"/>
</dbReference>
<feature type="binding site" evidence="3">
    <location>
        <position position="59"/>
    </location>
    <ligand>
        <name>Cu cation</name>
        <dbReference type="ChEBI" id="CHEBI:23378"/>
    </ligand>
</feature>
<dbReference type="CDD" id="cd02968">
    <property type="entry name" value="SCO"/>
    <property type="match status" value="1"/>
</dbReference>
<evidence type="ECO:0000256" key="2">
    <source>
        <dbReference type="ARBA" id="ARBA00023008"/>
    </source>
</evidence>
<comment type="similarity">
    <text evidence="1">Belongs to the SCO1/2 family.</text>
</comment>
<gene>
    <name evidence="6" type="ORF">M23134_00203</name>
</gene>
<dbReference type="SUPFAM" id="SSF52833">
    <property type="entry name" value="Thioredoxin-like"/>
    <property type="match status" value="1"/>
</dbReference>
<keyword evidence="7" id="KW-1185">Reference proteome</keyword>
<dbReference type="InterPro" id="IPR013766">
    <property type="entry name" value="Thioredoxin_domain"/>
</dbReference>
<comment type="caution">
    <text evidence="6">The sequence shown here is derived from an EMBL/GenBank/DDBJ whole genome shotgun (WGS) entry which is preliminary data.</text>
</comment>
<proteinExistence type="inferred from homology"/>
<dbReference type="InterPro" id="IPR003782">
    <property type="entry name" value="SCO1/SenC"/>
</dbReference>